<protein>
    <recommendedName>
        <fullName evidence="3">PRC-barrel domain-containing protein</fullName>
    </recommendedName>
</protein>
<evidence type="ECO:0008006" key="3">
    <source>
        <dbReference type="Google" id="ProtNLM"/>
    </source>
</evidence>
<name>A0A1C5JUN1_9ACTN</name>
<sequence length="109" mass="11886">MRAGELLGRTAYDLHGRRLGRVVDVVVRGGFPAGRLRLTDVIVTRHWWGRLVGRLIGAERHPSGPWAIRVVARALSRSTRQLPADQVQLLPPVPDFPFGRPGGDAPPGG</sequence>
<evidence type="ECO:0000313" key="1">
    <source>
        <dbReference type="EMBL" id="SCG74310.1"/>
    </source>
</evidence>
<accession>A0A1C5JUN1</accession>
<dbReference type="EMBL" id="LT607753">
    <property type="protein sequence ID" value="SCG74310.1"/>
    <property type="molecule type" value="Genomic_DNA"/>
</dbReference>
<dbReference type="AlphaFoldDB" id="A0A1C5JUN1"/>
<proteinExistence type="predicted"/>
<dbReference type="OrthoDB" id="3402996at2"/>
<dbReference type="RefSeq" id="WP_088978555.1">
    <property type="nucleotide sequence ID" value="NZ_LT607753.1"/>
</dbReference>
<dbReference type="Proteomes" id="UP000198215">
    <property type="component" value="Chromosome I"/>
</dbReference>
<keyword evidence="2" id="KW-1185">Reference proteome</keyword>
<gene>
    <name evidence="1" type="ORF">GA0070614_5415</name>
</gene>
<organism evidence="1 2">
    <name type="scientific">Micromonospora coxensis</name>
    <dbReference type="NCBI Taxonomy" id="356852"/>
    <lineage>
        <taxon>Bacteria</taxon>
        <taxon>Bacillati</taxon>
        <taxon>Actinomycetota</taxon>
        <taxon>Actinomycetes</taxon>
        <taxon>Micromonosporales</taxon>
        <taxon>Micromonosporaceae</taxon>
        <taxon>Micromonospora</taxon>
    </lineage>
</organism>
<evidence type="ECO:0000313" key="2">
    <source>
        <dbReference type="Proteomes" id="UP000198215"/>
    </source>
</evidence>
<reference evidence="2" key="1">
    <citation type="submission" date="2016-06" db="EMBL/GenBank/DDBJ databases">
        <authorList>
            <person name="Varghese N."/>
            <person name="Submissions Spin"/>
        </authorList>
    </citation>
    <scope>NUCLEOTIDE SEQUENCE [LARGE SCALE GENOMIC DNA]</scope>
    <source>
        <strain evidence="2">DSM 45161</strain>
    </source>
</reference>